<dbReference type="InterPro" id="IPR004358">
    <property type="entry name" value="Sig_transdc_His_kin-like_C"/>
</dbReference>
<evidence type="ECO:0000313" key="13">
    <source>
        <dbReference type="Proteomes" id="UP000772812"/>
    </source>
</evidence>
<keyword evidence="6 12" id="KW-0418">Kinase</keyword>
<dbReference type="PRINTS" id="PR00344">
    <property type="entry name" value="BCTRLSENSOR"/>
</dbReference>
<sequence>MQLEHTFSNYKIFRFLFSFALLVTFSVFAGTEGIRNSSQIVSAFILFIYTGISFLTIFISRTTIFDTILDVTFISGFIFTDFSRLKYFSILYLFPLFFSGFSFRSVYAYTVSIITIIEYLLIFTFYNEYQQTGYLNFVLNSFAFIVITTAGIKLKKEMEKQQRYIKKLEEEKRESQLYKKLYRMSAELAHEIRNPLSSIKAAADLLSEGNINPKLINMIKEESTRLNRLLSDFLLLSRPREAEKIKINVKDMLNRIVNLYDKKGIVKLNVVGSPYIFIDEKGFESAVSNVLKNAVRWAENSVVINVYGTSEKLFIEVEDDGPGIKDEDKEKIFDPFFTKSEGGTGLGLAIAKKVVMENGGSIFVEDSELGGSKFVLIFPVGRENESNSSR</sequence>
<dbReference type="Gene3D" id="1.10.287.130">
    <property type="match status" value="1"/>
</dbReference>
<keyword evidence="10" id="KW-1133">Transmembrane helix</keyword>
<dbReference type="PANTHER" id="PTHR43065:SF10">
    <property type="entry name" value="PEROXIDE STRESS-ACTIVATED HISTIDINE KINASE MAK3"/>
    <property type="match status" value="1"/>
</dbReference>
<dbReference type="InterPro" id="IPR003594">
    <property type="entry name" value="HATPase_dom"/>
</dbReference>
<feature type="transmembrane region" description="Helical" evidence="10">
    <location>
        <begin position="41"/>
        <end position="59"/>
    </location>
</feature>
<feature type="transmembrane region" description="Helical" evidence="10">
    <location>
        <begin position="106"/>
        <end position="127"/>
    </location>
</feature>
<evidence type="ECO:0000256" key="1">
    <source>
        <dbReference type="ARBA" id="ARBA00000085"/>
    </source>
</evidence>
<dbReference type="SMART" id="SM00387">
    <property type="entry name" value="HATPase_c"/>
    <property type="match status" value="1"/>
</dbReference>
<feature type="transmembrane region" description="Helical" evidence="10">
    <location>
        <begin position="71"/>
        <end position="94"/>
    </location>
</feature>
<dbReference type="CDD" id="cd00082">
    <property type="entry name" value="HisKA"/>
    <property type="match status" value="1"/>
</dbReference>
<evidence type="ECO:0000256" key="9">
    <source>
        <dbReference type="SAM" id="Coils"/>
    </source>
</evidence>
<accession>A0ABS1GH11</accession>
<dbReference type="SMART" id="SM00388">
    <property type="entry name" value="HisKA"/>
    <property type="match status" value="1"/>
</dbReference>
<name>A0ABS1GH11_9AQUI</name>
<keyword evidence="8" id="KW-0902">Two-component regulatory system</keyword>
<evidence type="ECO:0000256" key="4">
    <source>
        <dbReference type="ARBA" id="ARBA00022679"/>
    </source>
</evidence>
<evidence type="ECO:0000256" key="10">
    <source>
        <dbReference type="SAM" id="Phobius"/>
    </source>
</evidence>
<keyword evidence="9" id="KW-0175">Coiled coil</keyword>
<dbReference type="PANTHER" id="PTHR43065">
    <property type="entry name" value="SENSOR HISTIDINE KINASE"/>
    <property type="match status" value="1"/>
</dbReference>
<organism evidence="12 13">
    <name type="scientific">Persephonella atlantica</name>
    <dbReference type="NCBI Taxonomy" id="2699429"/>
    <lineage>
        <taxon>Bacteria</taxon>
        <taxon>Pseudomonadati</taxon>
        <taxon>Aquificota</taxon>
        <taxon>Aquificia</taxon>
        <taxon>Aquificales</taxon>
        <taxon>Hydrogenothermaceae</taxon>
        <taxon>Persephonella</taxon>
    </lineage>
</organism>
<feature type="domain" description="Histidine kinase" evidence="11">
    <location>
        <begin position="187"/>
        <end position="382"/>
    </location>
</feature>
<dbReference type="InterPro" id="IPR003661">
    <property type="entry name" value="HisK_dim/P_dom"/>
</dbReference>
<dbReference type="Gene3D" id="3.30.565.10">
    <property type="entry name" value="Histidine kinase-like ATPase, C-terminal domain"/>
    <property type="match status" value="1"/>
</dbReference>
<keyword evidence="7" id="KW-0067">ATP-binding</keyword>
<evidence type="ECO:0000313" key="12">
    <source>
        <dbReference type="EMBL" id="MBK3332180.1"/>
    </source>
</evidence>
<dbReference type="SUPFAM" id="SSF55874">
    <property type="entry name" value="ATPase domain of HSP90 chaperone/DNA topoisomerase II/histidine kinase"/>
    <property type="match status" value="1"/>
</dbReference>
<dbReference type="Pfam" id="PF00512">
    <property type="entry name" value="HisKA"/>
    <property type="match status" value="1"/>
</dbReference>
<keyword evidence="13" id="KW-1185">Reference proteome</keyword>
<dbReference type="PROSITE" id="PS50109">
    <property type="entry name" value="HIS_KIN"/>
    <property type="match status" value="1"/>
</dbReference>
<feature type="transmembrane region" description="Helical" evidence="10">
    <location>
        <begin position="133"/>
        <end position="154"/>
    </location>
</feature>
<dbReference type="EMBL" id="JAACYA010000001">
    <property type="protein sequence ID" value="MBK3332180.1"/>
    <property type="molecule type" value="Genomic_DNA"/>
</dbReference>
<dbReference type="InterPro" id="IPR036890">
    <property type="entry name" value="HATPase_C_sf"/>
</dbReference>
<protein>
    <recommendedName>
        <fullName evidence="2">histidine kinase</fullName>
        <ecNumber evidence="2">2.7.13.3</ecNumber>
    </recommendedName>
</protein>
<keyword evidence="3" id="KW-0597">Phosphoprotein</keyword>
<comment type="caution">
    <text evidence="12">The sequence shown here is derived from an EMBL/GenBank/DDBJ whole genome shotgun (WGS) entry which is preliminary data.</text>
</comment>
<dbReference type="InterPro" id="IPR005467">
    <property type="entry name" value="His_kinase_dom"/>
</dbReference>
<proteinExistence type="predicted"/>
<feature type="transmembrane region" description="Helical" evidence="10">
    <location>
        <begin position="12"/>
        <end position="29"/>
    </location>
</feature>
<keyword evidence="4" id="KW-0808">Transferase</keyword>
<evidence type="ECO:0000256" key="5">
    <source>
        <dbReference type="ARBA" id="ARBA00022741"/>
    </source>
</evidence>
<keyword evidence="10" id="KW-0812">Transmembrane</keyword>
<dbReference type="RefSeq" id="WP_200673565.1">
    <property type="nucleotide sequence ID" value="NZ_JAACYA010000001.1"/>
</dbReference>
<dbReference type="GO" id="GO:0016301">
    <property type="term" value="F:kinase activity"/>
    <property type="evidence" value="ECO:0007669"/>
    <property type="project" value="UniProtKB-KW"/>
</dbReference>
<evidence type="ECO:0000256" key="2">
    <source>
        <dbReference type="ARBA" id="ARBA00012438"/>
    </source>
</evidence>
<dbReference type="InterPro" id="IPR036097">
    <property type="entry name" value="HisK_dim/P_sf"/>
</dbReference>
<evidence type="ECO:0000256" key="8">
    <source>
        <dbReference type="ARBA" id="ARBA00023012"/>
    </source>
</evidence>
<evidence type="ECO:0000256" key="7">
    <source>
        <dbReference type="ARBA" id="ARBA00022840"/>
    </source>
</evidence>
<dbReference type="EC" id="2.7.13.3" evidence="2"/>
<dbReference type="Proteomes" id="UP000772812">
    <property type="component" value="Unassembled WGS sequence"/>
</dbReference>
<feature type="coiled-coil region" evidence="9">
    <location>
        <begin position="151"/>
        <end position="178"/>
    </location>
</feature>
<comment type="catalytic activity">
    <reaction evidence="1">
        <text>ATP + protein L-histidine = ADP + protein N-phospho-L-histidine.</text>
        <dbReference type="EC" id="2.7.13.3"/>
    </reaction>
</comment>
<keyword evidence="10" id="KW-0472">Membrane</keyword>
<evidence type="ECO:0000256" key="3">
    <source>
        <dbReference type="ARBA" id="ARBA00022553"/>
    </source>
</evidence>
<gene>
    <name evidence="12" type="ORF">GWK41_03745</name>
</gene>
<evidence type="ECO:0000259" key="11">
    <source>
        <dbReference type="PROSITE" id="PS50109"/>
    </source>
</evidence>
<evidence type="ECO:0000256" key="6">
    <source>
        <dbReference type="ARBA" id="ARBA00022777"/>
    </source>
</evidence>
<reference evidence="12 13" key="1">
    <citation type="journal article" date="2021" name="Syst. Appl. Microbiol.">
        <title>Persephonella atlantica sp. nov.: How to adapt to physico-chemical gradients in high temperature hydrothermal habitats.</title>
        <authorList>
            <person name="Francois D.X."/>
            <person name="Godfroy A."/>
            <person name="Mathien C."/>
            <person name="Aube J."/>
            <person name="Cathalot C."/>
            <person name="Lesongeur F."/>
            <person name="L'Haridon S."/>
            <person name="Philippon X."/>
            <person name="Roussel E.G."/>
        </authorList>
    </citation>
    <scope>NUCLEOTIDE SEQUENCE [LARGE SCALE GENOMIC DNA]</scope>
    <source>
        <strain evidence="12 13">MO1340</strain>
    </source>
</reference>
<keyword evidence="5" id="KW-0547">Nucleotide-binding</keyword>
<dbReference type="Pfam" id="PF02518">
    <property type="entry name" value="HATPase_c"/>
    <property type="match status" value="1"/>
</dbReference>
<dbReference type="SUPFAM" id="SSF47384">
    <property type="entry name" value="Homodimeric domain of signal transducing histidine kinase"/>
    <property type="match status" value="1"/>
</dbReference>